<gene>
    <name evidence="2" type="ORF">NT6N_19420</name>
</gene>
<sequence length="39" mass="4366">MFTQSFIHILVVVALAWTAIGGLVLVALLIRDWIKGTLW</sequence>
<keyword evidence="1" id="KW-0812">Transmembrane</keyword>
<dbReference type="AlphaFoldDB" id="A0AAT9FLV5"/>
<keyword evidence="1" id="KW-0472">Membrane</keyword>
<dbReference type="EMBL" id="AP026866">
    <property type="protein sequence ID" value="BDS06902.1"/>
    <property type="molecule type" value="Genomic_DNA"/>
</dbReference>
<proteinExistence type="predicted"/>
<dbReference type="KEGG" id="osu:NT6N_19420"/>
<keyword evidence="1" id="KW-1133">Transmembrane helix</keyword>
<evidence type="ECO:0000256" key="1">
    <source>
        <dbReference type="SAM" id="Phobius"/>
    </source>
</evidence>
<evidence type="ECO:0000313" key="2">
    <source>
        <dbReference type="EMBL" id="BDS06902.1"/>
    </source>
</evidence>
<protein>
    <submittedName>
        <fullName evidence="2">Uncharacterized protein</fullName>
    </submittedName>
</protein>
<feature type="transmembrane region" description="Helical" evidence="1">
    <location>
        <begin position="6"/>
        <end position="30"/>
    </location>
</feature>
<reference evidence="2" key="1">
    <citation type="submission" date="2024-07" db="EMBL/GenBank/DDBJ databases">
        <title>Complete genome sequence of Verrucomicrobiaceae bacterium NT6N.</title>
        <authorList>
            <person name="Huang C."/>
            <person name="Takami H."/>
            <person name="Hamasaki K."/>
        </authorList>
    </citation>
    <scope>NUCLEOTIDE SEQUENCE</scope>
    <source>
        <strain evidence="2">NT6N</strain>
    </source>
</reference>
<accession>A0AAT9FLV5</accession>
<name>A0AAT9FLV5_9BACT</name>
<organism evidence="2">
    <name type="scientific">Oceaniferula spumae</name>
    <dbReference type="NCBI Taxonomy" id="2979115"/>
    <lineage>
        <taxon>Bacteria</taxon>
        <taxon>Pseudomonadati</taxon>
        <taxon>Verrucomicrobiota</taxon>
        <taxon>Verrucomicrobiia</taxon>
        <taxon>Verrucomicrobiales</taxon>
        <taxon>Verrucomicrobiaceae</taxon>
        <taxon>Oceaniferula</taxon>
    </lineage>
</organism>